<dbReference type="AlphaFoldDB" id="A0A0N1I1P0"/>
<feature type="compositionally biased region" description="Low complexity" evidence="1">
    <location>
        <begin position="370"/>
        <end position="386"/>
    </location>
</feature>
<comment type="caution">
    <text evidence="3">The sequence shown here is derived from an EMBL/GenBank/DDBJ whole genome shotgun (WGS) entry which is preliminary data.</text>
</comment>
<dbReference type="OrthoDB" id="2157380at2759"/>
<name>A0A0N1I1P0_LEPSE</name>
<keyword evidence="2" id="KW-0732">Signal</keyword>
<accession>A0A0N1I1P0</accession>
<organism evidence="3 4">
    <name type="scientific">Leptomonas seymouri</name>
    <dbReference type="NCBI Taxonomy" id="5684"/>
    <lineage>
        <taxon>Eukaryota</taxon>
        <taxon>Discoba</taxon>
        <taxon>Euglenozoa</taxon>
        <taxon>Kinetoplastea</taxon>
        <taxon>Metakinetoplastina</taxon>
        <taxon>Trypanosomatida</taxon>
        <taxon>Trypanosomatidae</taxon>
        <taxon>Leishmaniinae</taxon>
        <taxon>Leptomonas</taxon>
    </lineage>
</organism>
<dbReference type="Proteomes" id="UP000038009">
    <property type="component" value="Unassembled WGS sequence"/>
</dbReference>
<feature type="signal peptide" evidence="2">
    <location>
        <begin position="1"/>
        <end position="27"/>
    </location>
</feature>
<feature type="region of interest" description="Disordered" evidence="1">
    <location>
        <begin position="290"/>
        <end position="309"/>
    </location>
</feature>
<feature type="compositionally biased region" description="Basic and acidic residues" evidence="1">
    <location>
        <begin position="426"/>
        <end position="435"/>
    </location>
</feature>
<proteinExistence type="predicted"/>
<dbReference type="GO" id="GO:0005886">
    <property type="term" value="C:plasma membrane"/>
    <property type="evidence" value="ECO:0007669"/>
    <property type="project" value="TreeGrafter"/>
</dbReference>
<dbReference type="VEuPathDB" id="TriTrypDB:Lsey_0032_0180"/>
<feature type="region of interest" description="Disordered" evidence="1">
    <location>
        <begin position="426"/>
        <end position="459"/>
    </location>
</feature>
<dbReference type="OMA" id="LVYMTVK"/>
<protein>
    <recommendedName>
        <fullName evidence="5">Organic solute transport protein 1</fullName>
    </recommendedName>
</protein>
<dbReference type="PANTHER" id="PTHR21439">
    <property type="entry name" value="OXIDORED-NITRO DOMAIN-CONTAINING PROTEIN"/>
    <property type="match status" value="1"/>
</dbReference>
<dbReference type="EMBL" id="LJSK01000032">
    <property type="protein sequence ID" value="KPI89074.1"/>
    <property type="molecule type" value="Genomic_DNA"/>
</dbReference>
<gene>
    <name evidence="3" type="ORF">ABL78_1810</name>
</gene>
<keyword evidence="4" id="KW-1185">Reference proteome</keyword>
<dbReference type="Pfam" id="PF10188">
    <property type="entry name" value="Oscp1"/>
    <property type="match status" value="1"/>
</dbReference>
<evidence type="ECO:0000256" key="1">
    <source>
        <dbReference type="SAM" id="MobiDB-lite"/>
    </source>
</evidence>
<dbReference type="PANTHER" id="PTHR21439:SF0">
    <property type="entry name" value="PROTEIN OSCP1"/>
    <property type="match status" value="1"/>
</dbReference>
<dbReference type="InterPro" id="IPR019332">
    <property type="entry name" value="OSCP1"/>
</dbReference>
<sequence length="459" mass="49133">MTQRSMPFLIFNLGVEMIFVLHSRLRAQDVPIDKAESIMCDIGSNLFSSTVVAELFTPQPVYTPASVKQVLSTLPNSSVMRLSENSMKKLYDLVFMTVKYQVLTLRHPLELYELTLNHLDAVLELVPTPARPLIAEATERVQRLADGFSMGDWADIRRSLLNFFGGRYVRVSVFLENNMQNAETGAFYIPKDAYLPPLPSCQPPGTVHLIGANAVGRFEHPDARLPYPPAIPVGQWDPRNCKTRMTTNGNDMYAAPKTTKAYSTDAAAGGGGNFSDPLGKQTLEIAPSHPAGLRAASSSRQGAHGGPVVSTSASAFSQAEREVAYHAEVNYLAKMAGAADRGLGVHAFELQLFAEAAGRAEANSVAAPSFAKAPVSSPPSSSCTSSDATLATRGPPPSAPAVPLSRMTANAMQEQNKKLLGIMRDFDAPKSHDGDGGGDASAMGTQHGGSNLLDIMDEI</sequence>
<evidence type="ECO:0008006" key="5">
    <source>
        <dbReference type="Google" id="ProtNLM"/>
    </source>
</evidence>
<dbReference type="GO" id="GO:0005737">
    <property type="term" value="C:cytoplasm"/>
    <property type="evidence" value="ECO:0007669"/>
    <property type="project" value="TreeGrafter"/>
</dbReference>
<evidence type="ECO:0000313" key="3">
    <source>
        <dbReference type="EMBL" id="KPI89074.1"/>
    </source>
</evidence>
<feature type="region of interest" description="Disordered" evidence="1">
    <location>
        <begin position="370"/>
        <end position="404"/>
    </location>
</feature>
<reference evidence="3 4" key="1">
    <citation type="journal article" date="2015" name="PLoS Pathog.">
        <title>Leptomonas seymouri: Adaptations to the Dixenous Life Cycle Analyzed by Genome Sequencing, Transcriptome Profiling and Co-infection with Leishmania donovani.</title>
        <authorList>
            <person name="Kraeva N."/>
            <person name="Butenko A."/>
            <person name="Hlavacova J."/>
            <person name="Kostygov A."/>
            <person name="Myskova J."/>
            <person name="Grybchuk D."/>
            <person name="Lestinova T."/>
            <person name="Votypka J."/>
            <person name="Volf P."/>
            <person name="Opperdoes F."/>
            <person name="Flegontov P."/>
            <person name="Lukes J."/>
            <person name="Yurchenko V."/>
        </authorList>
    </citation>
    <scope>NUCLEOTIDE SEQUENCE [LARGE SCALE GENOMIC DNA]</scope>
    <source>
        <strain evidence="3 4">ATCC 30220</strain>
    </source>
</reference>
<feature type="chain" id="PRO_5005873697" description="Organic solute transport protein 1" evidence="2">
    <location>
        <begin position="28"/>
        <end position="459"/>
    </location>
</feature>
<evidence type="ECO:0000256" key="2">
    <source>
        <dbReference type="SAM" id="SignalP"/>
    </source>
</evidence>
<evidence type="ECO:0000313" key="4">
    <source>
        <dbReference type="Proteomes" id="UP000038009"/>
    </source>
</evidence>